<evidence type="ECO:0000256" key="1">
    <source>
        <dbReference type="ARBA" id="ARBA00022729"/>
    </source>
</evidence>
<comment type="similarity">
    <text evidence="4 5">Belongs to the RlpA family.</text>
</comment>
<evidence type="ECO:0000259" key="6">
    <source>
        <dbReference type="PROSITE" id="PS51724"/>
    </source>
</evidence>
<dbReference type="PANTHER" id="PTHR34183:SF1">
    <property type="entry name" value="ENDOLYTIC PEPTIDOGLYCAN TRANSGLYCOSYLASE RLPA"/>
    <property type="match status" value="1"/>
</dbReference>
<keyword evidence="3 4" id="KW-0961">Cell wall biogenesis/degradation</keyword>
<feature type="domain" description="SPOR" evidence="6">
    <location>
        <begin position="176"/>
        <end position="259"/>
    </location>
</feature>
<accession>A0ABW2DJA8</accession>
<protein>
    <recommendedName>
        <fullName evidence="4">Probable endolytic peptidoglycan transglycosylase RlpA</fullName>
        <ecNumber evidence="4">4.2.2.-</ecNumber>
    </recommendedName>
</protein>
<evidence type="ECO:0000256" key="3">
    <source>
        <dbReference type="ARBA" id="ARBA00023316"/>
    </source>
</evidence>
<gene>
    <name evidence="4" type="primary">rlpA</name>
    <name evidence="7" type="ORF">ACFQHR_01760</name>
</gene>
<keyword evidence="2 4" id="KW-0456">Lyase</keyword>
<dbReference type="InterPro" id="IPR012997">
    <property type="entry name" value="RplA"/>
</dbReference>
<evidence type="ECO:0000256" key="4">
    <source>
        <dbReference type="HAMAP-Rule" id="MF_02071"/>
    </source>
</evidence>
<evidence type="ECO:0000313" key="7">
    <source>
        <dbReference type="EMBL" id="MFC6996326.1"/>
    </source>
</evidence>
<dbReference type="Gene3D" id="2.40.40.10">
    <property type="entry name" value="RlpA-like domain"/>
    <property type="match status" value="1"/>
</dbReference>
<dbReference type="NCBIfam" id="TIGR00413">
    <property type="entry name" value="rlpA"/>
    <property type="match status" value="1"/>
</dbReference>
<dbReference type="InterPro" id="IPR036680">
    <property type="entry name" value="SPOR-like_sf"/>
</dbReference>
<dbReference type="PROSITE" id="PS51724">
    <property type="entry name" value="SPOR"/>
    <property type="match status" value="1"/>
</dbReference>
<organism evidence="7 8">
    <name type="scientific">Rufibacter roseus</name>
    <dbReference type="NCBI Taxonomy" id="1567108"/>
    <lineage>
        <taxon>Bacteria</taxon>
        <taxon>Pseudomonadati</taxon>
        <taxon>Bacteroidota</taxon>
        <taxon>Cytophagia</taxon>
        <taxon>Cytophagales</taxon>
        <taxon>Hymenobacteraceae</taxon>
        <taxon>Rufibacter</taxon>
    </lineage>
</organism>
<dbReference type="SUPFAM" id="SSF110997">
    <property type="entry name" value="Sporulation related repeat"/>
    <property type="match status" value="1"/>
</dbReference>
<sequence precursor="true">MGKLKIYYAIAVLFIISFSFAPTASGQEVGDEQAGVASWYGAKYHGRRTASGEVYNRFKHTAAHNGLPMGTKVKVTNMATGKSIIVKVNDTGPFRAPRVIDLSEAAFKTIASRKSGLINVQVEVVELPAEFLAQRAAEKAKAEEEANAIAATAATNTEALSAAVAATPSTATAGVLAQQKYFVVQAGAFSTQGNAELQVEKLRRIYQKMPIARQEDIVNGKTVHRIIAGRFANRAEAEKAKKELESKGFGGLVKEIAEAASLASAL</sequence>
<dbReference type="SUPFAM" id="SSF50685">
    <property type="entry name" value="Barwin-like endoglucanases"/>
    <property type="match status" value="1"/>
</dbReference>
<dbReference type="InterPro" id="IPR036908">
    <property type="entry name" value="RlpA-like_sf"/>
</dbReference>
<dbReference type="InterPro" id="IPR009009">
    <property type="entry name" value="RlpA-like_DPBB"/>
</dbReference>
<comment type="caution">
    <text evidence="7">The sequence shown here is derived from an EMBL/GenBank/DDBJ whole genome shotgun (WGS) entry which is preliminary data.</text>
</comment>
<keyword evidence="8" id="KW-1185">Reference proteome</keyword>
<evidence type="ECO:0000313" key="8">
    <source>
        <dbReference type="Proteomes" id="UP001596405"/>
    </source>
</evidence>
<dbReference type="HAMAP" id="MF_02071">
    <property type="entry name" value="RlpA"/>
    <property type="match status" value="1"/>
</dbReference>
<dbReference type="Pfam" id="PF03330">
    <property type="entry name" value="DPBB_1"/>
    <property type="match status" value="1"/>
</dbReference>
<dbReference type="EC" id="4.2.2.-" evidence="4"/>
<comment type="function">
    <text evidence="4">Lytic transglycosylase with a strong preference for naked glycan strands that lack stem peptides.</text>
</comment>
<dbReference type="InterPro" id="IPR007730">
    <property type="entry name" value="SPOR-like_dom"/>
</dbReference>
<keyword evidence="1 4" id="KW-0732">Signal</keyword>
<dbReference type="CDD" id="cd22268">
    <property type="entry name" value="DPBB_RlpA-like"/>
    <property type="match status" value="1"/>
</dbReference>
<feature type="signal peptide" evidence="4">
    <location>
        <begin position="1"/>
        <end position="24"/>
    </location>
</feature>
<dbReference type="EMBL" id="JBHSYQ010000003">
    <property type="protein sequence ID" value="MFC6996326.1"/>
    <property type="molecule type" value="Genomic_DNA"/>
</dbReference>
<name>A0ABW2DJA8_9BACT</name>
<dbReference type="Pfam" id="PF05036">
    <property type="entry name" value="SPOR"/>
    <property type="match status" value="1"/>
</dbReference>
<dbReference type="PANTHER" id="PTHR34183">
    <property type="entry name" value="ENDOLYTIC PEPTIDOGLYCAN TRANSGLYCOSYLASE RLPA"/>
    <property type="match status" value="1"/>
</dbReference>
<dbReference type="RefSeq" id="WP_066620062.1">
    <property type="nucleotide sequence ID" value="NZ_JBHSYQ010000003.1"/>
</dbReference>
<feature type="chain" id="PRO_5044936170" description="Probable endolytic peptidoglycan transglycosylase RlpA" evidence="4">
    <location>
        <begin position="25"/>
        <end position="266"/>
    </location>
</feature>
<dbReference type="InterPro" id="IPR034718">
    <property type="entry name" value="RlpA"/>
</dbReference>
<dbReference type="Proteomes" id="UP001596405">
    <property type="component" value="Unassembled WGS sequence"/>
</dbReference>
<proteinExistence type="inferred from homology"/>
<evidence type="ECO:0000256" key="2">
    <source>
        <dbReference type="ARBA" id="ARBA00023239"/>
    </source>
</evidence>
<reference evidence="8" key="1">
    <citation type="journal article" date="2019" name="Int. J. Syst. Evol. Microbiol.">
        <title>The Global Catalogue of Microorganisms (GCM) 10K type strain sequencing project: providing services to taxonomists for standard genome sequencing and annotation.</title>
        <authorList>
            <consortium name="The Broad Institute Genomics Platform"/>
            <consortium name="The Broad Institute Genome Sequencing Center for Infectious Disease"/>
            <person name="Wu L."/>
            <person name="Ma J."/>
        </authorList>
    </citation>
    <scope>NUCLEOTIDE SEQUENCE [LARGE SCALE GENOMIC DNA]</scope>
    <source>
        <strain evidence="8">CGMCC 4.7393</strain>
    </source>
</reference>
<evidence type="ECO:0000256" key="5">
    <source>
        <dbReference type="RuleBase" id="RU003495"/>
    </source>
</evidence>
<dbReference type="Gene3D" id="3.30.70.1070">
    <property type="entry name" value="Sporulation related repeat"/>
    <property type="match status" value="1"/>
</dbReference>